<protein>
    <submittedName>
        <fullName evidence="2">Uncharacterized protein</fullName>
    </submittedName>
</protein>
<evidence type="ECO:0000313" key="3">
    <source>
        <dbReference type="Proteomes" id="UP000008120"/>
    </source>
</evidence>
<dbReference type="AlphaFoldDB" id="E6N4X7"/>
<reference evidence="2 3" key="2">
    <citation type="journal article" date="2011" name="Nucleic Acids Res.">
        <title>Insights into the evolution of Archaea and eukaryotic protein modifier systems revealed by the genome of a novel archaeal group.</title>
        <authorList>
            <person name="Nunoura T."/>
            <person name="Takaki Y."/>
            <person name="Kakuta J."/>
            <person name="Nishi S."/>
            <person name="Sugahara J."/>
            <person name="Kazama H."/>
            <person name="Chee G."/>
            <person name="Hattori M."/>
            <person name="Kanai A."/>
            <person name="Atomi H."/>
            <person name="Takai K."/>
            <person name="Takami H."/>
        </authorList>
    </citation>
    <scope>NUCLEOTIDE SEQUENCE [LARGE SCALE GENOMIC DNA]</scope>
</reference>
<organism evidence="2 3">
    <name type="scientific">Caldiarchaeum subterraneum</name>
    <dbReference type="NCBI Taxonomy" id="311458"/>
    <lineage>
        <taxon>Archaea</taxon>
        <taxon>Nitrososphaerota</taxon>
        <taxon>Candidatus Caldarchaeales</taxon>
        <taxon>Candidatus Caldarchaeaceae</taxon>
        <taxon>Candidatus Caldarchaeum</taxon>
    </lineage>
</organism>
<gene>
    <name evidence="2" type="ORF">HGMM_F55E04C02</name>
</gene>
<name>E6N4X7_CALS0</name>
<keyword evidence="1" id="KW-0812">Transmembrane</keyword>
<dbReference type="EMBL" id="AP011835">
    <property type="protein sequence ID" value="BAJ47346.1"/>
    <property type="molecule type" value="Genomic_DNA"/>
</dbReference>
<feature type="transmembrane region" description="Helical" evidence="1">
    <location>
        <begin position="22"/>
        <end position="41"/>
    </location>
</feature>
<evidence type="ECO:0000313" key="2">
    <source>
        <dbReference type="EMBL" id="BAJ47346.1"/>
    </source>
</evidence>
<dbReference type="Proteomes" id="UP000008120">
    <property type="component" value="Chromosome"/>
</dbReference>
<dbReference type="STRING" id="311458.CSUB_C0350"/>
<accession>E6N4X7</accession>
<evidence type="ECO:0000256" key="1">
    <source>
        <dbReference type="SAM" id="Phobius"/>
    </source>
</evidence>
<keyword evidence="1" id="KW-0472">Membrane</keyword>
<proteinExistence type="predicted"/>
<sequence>MPNSRRVYTGFRRNSGMMVENAFFILLALMLAGALSLLAIPREKKRKDVARGEGVVLDQYADLVKLVMDGEVREALKRVRRYVEKETDTERRRLLKNVEAELRKHV</sequence>
<keyword evidence="1" id="KW-1133">Transmembrane helix</keyword>
<reference evidence="2 3" key="1">
    <citation type="journal article" date="2005" name="Environ. Microbiol.">
        <title>Genetic and functional properties of uncultivated thermophilic crenarchaeotes from a subsurface gold mine as revealed by analysis of genome fragments.</title>
        <authorList>
            <person name="Nunoura T."/>
            <person name="Hirayama H."/>
            <person name="Takami H."/>
            <person name="Oida H."/>
            <person name="Nishi S."/>
            <person name="Shimamura S."/>
            <person name="Suzuki Y."/>
            <person name="Inagaki F."/>
            <person name="Takai K."/>
            <person name="Nealson K.H."/>
            <person name="Horikoshi K."/>
        </authorList>
    </citation>
    <scope>NUCLEOTIDE SEQUENCE [LARGE SCALE GENOMIC DNA]</scope>
</reference>